<gene>
    <name evidence="2" type="ORF">V5799_002583</name>
</gene>
<sequence length="91" mass="9899">MPGPEPPECCPSSAASWSRGGGGADPVTAPPRCHVVRISCRQRGAVPDHVVRQVFGHLTKFHSASCNYRVTPGLTKELNHRQFFSTSLDRT</sequence>
<protein>
    <submittedName>
        <fullName evidence="2">Uncharacterized protein</fullName>
    </submittedName>
</protein>
<evidence type="ECO:0000256" key="1">
    <source>
        <dbReference type="SAM" id="MobiDB-lite"/>
    </source>
</evidence>
<organism evidence="2 3">
    <name type="scientific">Amblyomma americanum</name>
    <name type="common">Lone star tick</name>
    <dbReference type="NCBI Taxonomy" id="6943"/>
    <lineage>
        <taxon>Eukaryota</taxon>
        <taxon>Metazoa</taxon>
        <taxon>Ecdysozoa</taxon>
        <taxon>Arthropoda</taxon>
        <taxon>Chelicerata</taxon>
        <taxon>Arachnida</taxon>
        <taxon>Acari</taxon>
        <taxon>Parasitiformes</taxon>
        <taxon>Ixodida</taxon>
        <taxon>Ixodoidea</taxon>
        <taxon>Ixodidae</taxon>
        <taxon>Amblyomminae</taxon>
        <taxon>Amblyomma</taxon>
    </lineage>
</organism>
<accession>A0AAQ4CWX4</accession>
<name>A0AAQ4CWX4_AMBAM</name>
<dbReference type="EMBL" id="JARKHS020036873">
    <property type="protein sequence ID" value="KAK8754714.1"/>
    <property type="molecule type" value="Genomic_DNA"/>
</dbReference>
<evidence type="ECO:0000313" key="2">
    <source>
        <dbReference type="EMBL" id="KAK8754714.1"/>
    </source>
</evidence>
<keyword evidence="3" id="KW-1185">Reference proteome</keyword>
<feature type="region of interest" description="Disordered" evidence="1">
    <location>
        <begin position="1"/>
        <end position="29"/>
    </location>
</feature>
<dbReference type="AlphaFoldDB" id="A0AAQ4CWX4"/>
<comment type="caution">
    <text evidence="2">The sequence shown here is derived from an EMBL/GenBank/DDBJ whole genome shotgun (WGS) entry which is preliminary data.</text>
</comment>
<reference evidence="2 3" key="1">
    <citation type="journal article" date="2023" name="Arcadia Sci">
        <title>De novo assembly of a long-read Amblyomma americanum tick genome.</title>
        <authorList>
            <person name="Chou S."/>
            <person name="Poskanzer K.E."/>
            <person name="Rollins M."/>
            <person name="Thuy-Boun P.S."/>
        </authorList>
    </citation>
    <scope>NUCLEOTIDE SEQUENCE [LARGE SCALE GENOMIC DNA]</scope>
    <source>
        <strain evidence="2">F_SG_1</strain>
        <tissue evidence="2">Salivary glands</tissue>
    </source>
</reference>
<proteinExistence type="predicted"/>
<dbReference type="Proteomes" id="UP001321473">
    <property type="component" value="Unassembled WGS sequence"/>
</dbReference>
<evidence type="ECO:0000313" key="3">
    <source>
        <dbReference type="Proteomes" id="UP001321473"/>
    </source>
</evidence>